<dbReference type="Gene3D" id="6.10.10.10">
    <property type="entry name" value="Flagellar export chaperone, C-terminal domain"/>
    <property type="match status" value="1"/>
</dbReference>
<protein>
    <submittedName>
        <fullName evidence="8">Flagellar hook-associated protein 3</fullName>
    </submittedName>
</protein>
<dbReference type="GO" id="GO:0005576">
    <property type="term" value="C:extracellular region"/>
    <property type="evidence" value="ECO:0007669"/>
    <property type="project" value="UniProtKB-SubCell"/>
</dbReference>
<evidence type="ECO:0000259" key="7">
    <source>
        <dbReference type="Pfam" id="PF00700"/>
    </source>
</evidence>
<dbReference type="GO" id="GO:0071973">
    <property type="term" value="P:bacterial-type flagellum-dependent cell motility"/>
    <property type="evidence" value="ECO:0007669"/>
    <property type="project" value="InterPro"/>
</dbReference>
<sequence>MRVSTAQFYLQSSQQMSSKTSDVNEQMAYLTSGKRVLTAKDDAVSYGTLAGYKDDLANIEKYKRNITKAESHNNLQEVAFTQLEVILNNIKDQMLQANNGAMSDEDLQAIAKQTRNNLEQLFDIANSQNENGDYIFSGYQTEQQPFSQQTDGSVSYSGDSGVREVQIAKNIKIPTSQAGDAVFMNVDNAIGDFIANDTSNATNPASPLDVTIASANITDRNAYNTSVTPHTFNFDAITNDLTVTDGGGTVVFPVPSVPPAPPVLPAPYVAGQTVSFDGIDVTLSGNPLPGDSFTINEQENVSIFETINNAITWMEQGTGNTNQEQHQVNYNKILDQLSSGMSHVTSRRVDAGVRLQVLESQKSRHLDSALNIETGKSTIEDLDFAKAISQFEQAKIALQASQQAFSKVQGLSLLNYI</sequence>
<dbReference type="InterPro" id="IPR013384">
    <property type="entry name" value="Flagell_FlgL"/>
</dbReference>
<organism evidence="8 9">
    <name type="scientific">Colwellia demingiae</name>
    <dbReference type="NCBI Taxonomy" id="89401"/>
    <lineage>
        <taxon>Bacteria</taxon>
        <taxon>Pseudomonadati</taxon>
        <taxon>Pseudomonadota</taxon>
        <taxon>Gammaproteobacteria</taxon>
        <taxon>Alteromonadales</taxon>
        <taxon>Colwelliaceae</taxon>
        <taxon>Colwellia</taxon>
    </lineage>
</organism>
<dbReference type="NCBIfam" id="TIGR02550">
    <property type="entry name" value="flagell_flgL"/>
    <property type="match status" value="1"/>
</dbReference>
<keyword evidence="5" id="KW-0975">Bacterial flagellum</keyword>
<name>A0A5C6QKQ8_9GAMM</name>
<dbReference type="InterPro" id="IPR001029">
    <property type="entry name" value="Flagellin_N"/>
</dbReference>
<dbReference type="PANTHER" id="PTHR42792">
    <property type="entry name" value="FLAGELLIN"/>
    <property type="match status" value="1"/>
</dbReference>
<dbReference type="OrthoDB" id="9768249at2"/>
<dbReference type="Pfam" id="PF00669">
    <property type="entry name" value="Flagellin_N"/>
    <property type="match status" value="1"/>
</dbReference>
<dbReference type="GO" id="GO:0009424">
    <property type="term" value="C:bacterial-type flagellum hook"/>
    <property type="evidence" value="ECO:0007669"/>
    <property type="project" value="InterPro"/>
</dbReference>
<keyword evidence="8" id="KW-0966">Cell projection</keyword>
<comment type="similarity">
    <text evidence="3">Belongs to the bacterial flagellin family.</text>
</comment>
<keyword evidence="8" id="KW-0969">Cilium</keyword>
<evidence type="ECO:0000256" key="2">
    <source>
        <dbReference type="ARBA" id="ARBA00004613"/>
    </source>
</evidence>
<dbReference type="Proteomes" id="UP000321822">
    <property type="component" value="Unassembled WGS sequence"/>
</dbReference>
<gene>
    <name evidence="8" type="primary">flgL</name>
    <name evidence="8" type="ORF">ESZ36_06165</name>
</gene>
<reference evidence="8 9" key="1">
    <citation type="submission" date="2019-07" db="EMBL/GenBank/DDBJ databases">
        <title>Genomes of sea-ice associated Colwellia species.</title>
        <authorList>
            <person name="Bowman J.P."/>
        </authorList>
    </citation>
    <scope>NUCLEOTIDE SEQUENCE [LARGE SCALE GENOMIC DNA]</scope>
    <source>
        <strain evidence="8 9">ACAM 459</strain>
    </source>
</reference>
<dbReference type="GO" id="GO:0005198">
    <property type="term" value="F:structural molecule activity"/>
    <property type="evidence" value="ECO:0007669"/>
    <property type="project" value="InterPro"/>
</dbReference>
<proteinExistence type="inferred from homology"/>
<comment type="caution">
    <text evidence="8">The sequence shown here is derived from an EMBL/GenBank/DDBJ whole genome shotgun (WGS) entry which is preliminary data.</text>
</comment>
<evidence type="ECO:0000256" key="4">
    <source>
        <dbReference type="ARBA" id="ARBA00022525"/>
    </source>
</evidence>
<dbReference type="InterPro" id="IPR046358">
    <property type="entry name" value="Flagellin_C"/>
</dbReference>
<comment type="subcellular location">
    <subcellularLocation>
        <location evidence="1">Bacterial flagellum</location>
    </subcellularLocation>
    <subcellularLocation>
        <location evidence="2">Secreted</location>
    </subcellularLocation>
</comment>
<evidence type="ECO:0000256" key="3">
    <source>
        <dbReference type="ARBA" id="ARBA00005709"/>
    </source>
</evidence>
<feature type="domain" description="Flagellin C-terminal" evidence="7">
    <location>
        <begin position="339"/>
        <end position="417"/>
    </location>
</feature>
<evidence type="ECO:0000313" key="9">
    <source>
        <dbReference type="Proteomes" id="UP000321822"/>
    </source>
</evidence>
<dbReference type="Pfam" id="PF00700">
    <property type="entry name" value="Flagellin_C"/>
    <property type="match status" value="1"/>
</dbReference>
<evidence type="ECO:0000256" key="5">
    <source>
        <dbReference type="ARBA" id="ARBA00023143"/>
    </source>
</evidence>
<dbReference type="EMBL" id="VOLT01000003">
    <property type="protein sequence ID" value="TWX69545.1"/>
    <property type="molecule type" value="Genomic_DNA"/>
</dbReference>
<dbReference type="SUPFAM" id="SSF64518">
    <property type="entry name" value="Phase 1 flagellin"/>
    <property type="match status" value="1"/>
</dbReference>
<keyword evidence="8" id="KW-0282">Flagellum</keyword>
<dbReference type="InterPro" id="IPR042187">
    <property type="entry name" value="Flagellin_C_sub2"/>
</dbReference>
<feature type="domain" description="Flagellin N-terminal" evidence="6">
    <location>
        <begin position="3"/>
        <end position="141"/>
    </location>
</feature>
<evidence type="ECO:0000313" key="8">
    <source>
        <dbReference type="EMBL" id="TWX69545.1"/>
    </source>
</evidence>
<dbReference type="PANTHER" id="PTHR42792:SF1">
    <property type="entry name" value="FLAGELLAR HOOK-ASSOCIATED PROTEIN 3"/>
    <property type="match status" value="1"/>
</dbReference>
<dbReference type="Gene3D" id="1.20.1330.10">
    <property type="entry name" value="f41 fragment of flagellin, N-terminal domain"/>
    <property type="match status" value="1"/>
</dbReference>
<evidence type="ECO:0000259" key="6">
    <source>
        <dbReference type="Pfam" id="PF00669"/>
    </source>
</evidence>
<keyword evidence="9" id="KW-1185">Reference proteome</keyword>
<keyword evidence="4" id="KW-0964">Secreted</keyword>
<dbReference type="AlphaFoldDB" id="A0A5C6QKQ8"/>
<dbReference type="InterPro" id="IPR001492">
    <property type="entry name" value="Flagellin"/>
</dbReference>
<evidence type="ECO:0000256" key="1">
    <source>
        <dbReference type="ARBA" id="ARBA00004365"/>
    </source>
</evidence>
<dbReference type="RefSeq" id="WP_146785095.1">
    <property type="nucleotide sequence ID" value="NZ_VOLT01000003.1"/>
</dbReference>
<accession>A0A5C6QKQ8</accession>